<dbReference type="Pfam" id="PF24864">
    <property type="entry name" value="DUF7730"/>
    <property type="match status" value="1"/>
</dbReference>
<proteinExistence type="predicted"/>
<feature type="domain" description="DUF7730" evidence="1">
    <location>
        <begin position="53"/>
        <end position="280"/>
    </location>
</feature>
<dbReference type="AlphaFoldDB" id="A0AAW0QT03"/>
<name>A0AAW0QT03_9PEZI</name>
<dbReference type="EMBL" id="JAQQWP010000008">
    <property type="protein sequence ID" value="KAK8105788.1"/>
    <property type="molecule type" value="Genomic_DNA"/>
</dbReference>
<sequence>MPLRIQTRLGSVLRLRRRRRHGSCRLDSTEVACKHQADETSTQASKDVAPVAEQEGSRFLQKLPIEIRRMIYTLIWEDHDRQYHLFLDNGRLRRLKCVKHHSDDDEDAIQKAMDVVYESQSPGMVTHAQLRLWRRRLASTWGCRHWRYPEIMASIFESHTFLFNDISSAHHFFVVKSSSFLGSIRSLDISLVLPYVEYRSYSHAGGPQPATRLDAIQEALARITFRDLRISLDVQDRQCWRQIPEAVILNSLGEVRVLNRGIVELPALFPGSRDQHWELNGGNERLTWNAAKGTDTSCWIASDSMGYIPNPWSDASVNQKTWLTWVMLTPTYDTSSTPPLRRADWLRFRITHEGARLAASPLQHEGRAAWYAMLPALLLPQVASAATPPLDLSPGLLAEVGKQVQHSVASHTDQ</sequence>
<organism evidence="2 3">
    <name type="scientific">Apiospora kogelbergensis</name>
    <dbReference type="NCBI Taxonomy" id="1337665"/>
    <lineage>
        <taxon>Eukaryota</taxon>
        <taxon>Fungi</taxon>
        <taxon>Dikarya</taxon>
        <taxon>Ascomycota</taxon>
        <taxon>Pezizomycotina</taxon>
        <taxon>Sordariomycetes</taxon>
        <taxon>Xylariomycetidae</taxon>
        <taxon>Amphisphaeriales</taxon>
        <taxon>Apiosporaceae</taxon>
        <taxon>Apiospora</taxon>
    </lineage>
</organism>
<dbReference type="InterPro" id="IPR056632">
    <property type="entry name" value="DUF7730"/>
</dbReference>
<keyword evidence="3" id="KW-1185">Reference proteome</keyword>
<evidence type="ECO:0000313" key="2">
    <source>
        <dbReference type="EMBL" id="KAK8105788.1"/>
    </source>
</evidence>
<dbReference type="PANTHER" id="PTHR38790">
    <property type="entry name" value="2EXR DOMAIN-CONTAINING PROTEIN-RELATED"/>
    <property type="match status" value="1"/>
</dbReference>
<evidence type="ECO:0000313" key="3">
    <source>
        <dbReference type="Proteomes" id="UP001392437"/>
    </source>
</evidence>
<reference evidence="2 3" key="1">
    <citation type="submission" date="2023-01" db="EMBL/GenBank/DDBJ databases">
        <title>Analysis of 21 Apiospora genomes using comparative genomics revels a genus with tremendous synthesis potential of carbohydrate active enzymes and secondary metabolites.</title>
        <authorList>
            <person name="Sorensen T."/>
        </authorList>
    </citation>
    <scope>NUCLEOTIDE SEQUENCE [LARGE SCALE GENOMIC DNA]</scope>
    <source>
        <strain evidence="2 3">CBS 117206</strain>
    </source>
</reference>
<dbReference type="Proteomes" id="UP001392437">
    <property type="component" value="Unassembled WGS sequence"/>
</dbReference>
<accession>A0AAW0QT03</accession>
<protein>
    <recommendedName>
        <fullName evidence="1">DUF7730 domain-containing protein</fullName>
    </recommendedName>
</protein>
<gene>
    <name evidence="2" type="ORF">PG999_009147</name>
</gene>
<evidence type="ECO:0000259" key="1">
    <source>
        <dbReference type="Pfam" id="PF24864"/>
    </source>
</evidence>
<comment type="caution">
    <text evidence="2">The sequence shown here is derived from an EMBL/GenBank/DDBJ whole genome shotgun (WGS) entry which is preliminary data.</text>
</comment>